<dbReference type="Pfam" id="PF23190">
    <property type="entry name" value="LHD_TRPY1"/>
    <property type="match status" value="1"/>
</dbReference>
<feature type="transmembrane region" description="Helical" evidence="1">
    <location>
        <begin position="322"/>
        <end position="341"/>
    </location>
</feature>
<dbReference type="InterPro" id="IPR056337">
    <property type="entry name" value="LHD_YVC1"/>
</dbReference>
<dbReference type="AlphaFoldDB" id="F8NPA7"/>
<evidence type="ECO:0008006" key="5">
    <source>
        <dbReference type="Google" id="ProtNLM"/>
    </source>
</evidence>
<dbReference type="PANTHER" id="PTHR35859:SF4">
    <property type="entry name" value="MEMBRANE CHANNEL PROTEIN, PUTATIVE (AFU_ORTHOLOGUE AFUA_6G11300)-RELATED"/>
    <property type="match status" value="1"/>
</dbReference>
<protein>
    <recommendedName>
        <fullName evidence="5">Ion transport domain-containing protein</fullName>
    </recommendedName>
</protein>
<feature type="transmembrane region" description="Helical" evidence="1">
    <location>
        <begin position="283"/>
        <end position="302"/>
    </location>
</feature>
<dbReference type="KEGG" id="sla:SERLADRAFT_435440"/>
<feature type="domain" description="Calcium channel YVC1-like C-terminal transmembrane" evidence="3">
    <location>
        <begin position="249"/>
        <end position="532"/>
    </location>
</feature>
<proteinExistence type="predicted"/>
<feature type="transmembrane region" description="Helical" evidence="1">
    <location>
        <begin position="422"/>
        <end position="441"/>
    </location>
</feature>
<feature type="transmembrane region" description="Helical" evidence="1">
    <location>
        <begin position="362"/>
        <end position="382"/>
    </location>
</feature>
<evidence type="ECO:0000259" key="2">
    <source>
        <dbReference type="Pfam" id="PF23190"/>
    </source>
</evidence>
<feature type="transmembrane region" description="Helical" evidence="1">
    <location>
        <begin position="505"/>
        <end position="524"/>
    </location>
</feature>
<sequence length="613" mass="68963">MMQNGDDEQASVLSTKTLKPSPDTLTKLIKRLRALTVKLLPVEVDVKSINDATSRVVTPNVVSAYIAAAGDFGEALPYCLLRARAEFMWDAYSNPADFGENHGRGIACEAIARRVVHQGPSDRLDAIMCTRFKHREPDGDVSELSSALEVAIDSHCTIFLSSSEAQDVVNSLWRGDIIQRNNENNEITYFPYHKTRAQGFWNRIDPARISVPRYQNSFRIVVWLIFLVVFSQAVREPLERLNSDHASVDAWEYILYIMALAFCFEDIQRWYKLLRFASYRAIGFWHVIAFITDSLLLAAFVLRVLGLGADADRASELRLTSFQVLSCVSPFICFIELVTIFDGFRYIGTMQICVARMLQESGIFFALLSVLALGFWQGLYALDAADGETENGRVIVHVLVQALLSSPDYAKFALSPVGQLLYYLWNLVTAVILLNVLISLFSSAYSDVVEDAEAEYMTFFAAKTVAMIRAPDSYVYPAPFNLIETFLVAPFEFLPLFSLEAYARLNRFLMSILFFIPLTAIALYETTSVKNTWMGNWLQSADAGEQILSCNVDPEVDGDDAEYGLEISKVPFDDLVKMLPDTQQSSEATILKELKDIQERIDVLSKMLEISRS</sequence>
<gene>
    <name evidence="4" type="ORF">SERLADRAFT_435440</name>
</gene>
<keyword evidence="1" id="KW-0812">Transmembrane</keyword>
<dbReference type="GeneID" id="18814540"/>
<dbReference type="Pfam" id="PF23317">
    <property type="entry name" value="YVC1_C"/>
    <property type="match status" value="1"/>
</dbReference>
<dbReference type="PANTHER" id="PTHR35859">
    <property type="entry name" value="NONSELECTIVE CATION CHANNEL PROTEIN"/>
    <property type="match status" value="1"/>
</dbReference>
<dbReference type="InterPro" id="IPR056336">
    <property type="entry name" value="YVC1_C"/>
</dbReference>
<keyword evidence="1" id="KW-0472">Membrane</keyword>
<dbReference type="Proteomes" id="UP000008064">
    <property type="component" value="Unassembled WGS sequence"/>
</dbReference>
<name>F8NPA7_SERL9</name>
<feature type="domain" description="YVC1 N-terminal linker helical" evidence="2">
    <location>
        <begin position="26"/>
        <end position="203"/>
    </location>
</feature>
<dbReference type="EMBL" id="GL945431">
    <property type="protein sequence ID" value="EGO27672.1"/>
    <property type="molecule type" value="Genomic_DNA"/>
</dbReference>
<dbReference type="OrthoDB" id="301415at2759"/>
<organism>
    <name type="scientific">Serpula lacrymans var. lacrymans (strain S7.9)</name>
    <name type="common">Dry rot fungus</name>
    <dbReference type="NCBI Taxonomy" id="578457"/>
    <lineage>
        <taxon>Eukaryota</taxon>
        <taxon>Fungi</taxon>
        <taxon>Dikarya</taxon>
        <taxon>Basidiomycota</taxon>
        <taxon>Agaricomycotina</taxon>
        <taxon>Agaricomycetes</taxon>
        <taxon>Agaricomycetidae</taxon>
        <taxon>Boletales</taxon>
        <taxon>Coniophorineae</taxon>
        <taxon>Serpulaceae</taxon>
        <taxon>Serpula</taxon>
    </lineage>
</organism>
<dbReference type="HOGENOM" id="CLU_014123_1_0_1"/>
<accession>F8NPA7</accession>
<dbReference type="RefSeq" id="XP_007315763.1">
    <property type="nucleotide sequence ID" value="XM_007315701.1"/>
</dbReference>
<evidence type="ECO:0000259" key="3">
    <source>
        <dbReference type="Pfam" id="PF23317"/>
    </source>
</evidence>
<reference evidence="4" key="1">
    <citation type="submission" date="2011-04" db="EMBL/GenBank/DDBJ databases">
        <title>Evolution of plant cell wall degrading machinery underlies the functional diversity of forest fungi.</title>
        <authorList>
            <consortium name="US DOE Joint Genome Institute (JGI-PGF)"/>
            <person name="Eastwood D.C."/>
            <person name="Floudas D."/>
            <person name="Binder M."/>
            <person name="Majcherczyk A."/>
            <person name="Schneider P."/>
            <person name="Aerts A."/>
            <person name="Asiegbu F.O."/>
            <person name="Baker S.E."/>
            <person name="Barry K."/>
            <person name="Bendiksby M."/>
            <person name="Blumentritt M."/>
            <person name="Coutinho P.M."/>
            <person name="Cullen D."/>
            <person name="Cullen D."/>
            <person name="Gathman A."/>
            <person name="Goodell B."/>
            <person name="Henrissat B."/>
            <person name="Ihrmark K."/>
            <person name="Kauserud H."/>
            <person name="Kohler A."/>
            <person name="LaButti K."/>
            <person name="Lapidus A."/>
            <person name="Lavin J.L."/>
            <person name="Lee Y.-H."/>
            <person name="Lindquist E."/>
            <person name="Lilly W."/>
            <person name="Lucas S."/>
            <person name="Morin E."/>
            <person name="Murat C."/>
            <person name="Oguiza J.A."/>
            <person name="Park J."/>
            <person name="Pisabarro A.G."/>
            <person name="Riley R."/>
            <person name="Rosling A."/>
            <person name="Salamov A."/>
            <person name="Schmidt O."/>
            <person name="Schmutz J."/>
            <person name="Skrede I."/>
            <person name="Stenlid J."/>
            <person name="Wiebenga A."/>
            <person name="Xie X."/>
            <person name="Kues U."/>
            <person name="Hibbett D.S."/>
            <person name="Hoffmeister D."/>
            <person name="Hogberg N."/>
            <person name="Martin F."/>
            <person name="Grigoriev I.V."/>
            <person name="Watkinson S.C."/>
        </authorList>
    </citation>
    <scope>NUCLEOTIDE SEQUENCE</scope>
    <source>
        <strain evidence="4">S7.9</strain>
    </source>
</reference>
<evidence type="ECO:0000313" key="4">
    <source>
        <dbReference type="EMBL" id="EGO27672.1"/>
    </source>
</evidence>
<evidence type="ECO:0000256" key="1">
    <source>
        <dbReference type="SAM" id="Phobius"/>
    </source>
</evidence>
<dbReference type="InterPro" id="IPR052971">
    <property type="entry name" value="TRP_calcium_channel"/>
</dbReference>
<keyword evidence="1" id="KW-1133">Transmembrane helix</keyword>